<evidence type="ECO:0000256" key="1">
    <source>
        <dbReference type="ARBA" id="ARBA00001954"/>
    </source>
</evidence>
<dbReference type="OrthoDB" id="1418281at2"/>
<protein>
    <submittedName>
        <fullName evidence="5">Taurine catabolism dioxygenase TauD/TfdA</fullName>
    </submittedName>
</protein>
<dbReference type="eggNOG" id="COG2175">
    <property type="taxonomic scope" value="Bacteria"/>
</dbReference>
<dbReference type="GO" id="GO:0051213">
    <property type="term" value="F:dioxygenase activity"/>
    <property type="evidence" value="ECO:0007669"/>
    <property type="project" value="UniProtKB-KW"/>
</dbReference>
<keyword evidence="5" id="KW-0223">Dioxygenase</keyword>
<keyword evidence="3" id="KW-0045">Antibiotic biosynthesis</keyword>
<evidence type="ECO:0000259" key="4">
    <source>
        <dbReference type="Pfam" id="PF02668"/>
    </source>
</evidence>
<sequence length="255" mass="28405">MSKAVSFHTFYIDISQENAEELIGSSLETKGLVTFDKIHSVEELRFFCAKLGKSLAHRDSDEYGVTRIVKHDALLPKDSYQAFTDAALTLHTDGSSIAEPATLVVFWCAEPGETGGLSLFVDGKHIYQLLATRHPYVLQTLAKPRSVIFAGAETPLESSIFSTLPSGKLCIRFRYDSLGYYSAPVSSVLPIFLELLDQHKIVFALQKHQGYIVQNRRWLHGRTAFSGGREMYRILLQTATNTPIGQRIHPGFGPD</sequence>
<dbReference type="STRING" id="485913.Krac_6929"/>
<dbReference type="AlphaFoldDB" id="D6TQ51"/>
<accession>D6TQ51</accession>
<name>D6TQ51_KTERA</name>
<evidence type="ECO:0000256" key="3">
    <source>
        <dbReference type="ARBA" id="ARBA00023194"/>
    </source>
</evidence>
<evidence type="ECO:0000313" key="6">
    <source>
        <dbReference type="Proteomes" id="UP000004508"/>
    </source>
</evidence>
<feature type="domain" description="TauD/TfdA-like" evidence="4">
    <location>
        <begin position="16"/>
        <end position="234"/>
    </location>
</feature>
<dbReference type="EMBL" id="ADVG01000002">
    <property type="protein sequence ID" value="EFH85699.1"/>
    <property type="molecule type" value="Genomic_DNA"/>
</dbReference>
<keyword evidence="2" id="KW-0560">Oxidoreductase</keyword>
<reference evidence="5 6" key="1">
    <citation type="journal article" date="2011" name="Stand. Genomic Sci.">
        <title>Non-contiguous finished genome sequence and contextual data of the filamentous soil bacterium Ktedonobacter racemifer type strain (SOSP1-21).</title>
        <authorList>
            <person name="Chang Y.J."/>
            <person name="Land M."/>
            <person name="Hauser L."/>
            <person name="Chertkov O."/>
            <person name="Del Rio T.G."/>
            <person name="Nolan M."/>
            <person name="Copeland A."/>
            <person name="Tice H."/>
            <person name="Cheng J.F."/>
            <person name="Lucas S."/>
            <person name="Han C."/>
            <person name="Goodwin L."/>
            <person name="Pitluck S."/>
            <person name="Ivanova N."/>
            <person name="Ovchinikova G."/>
            <person name="Pati A."/>
            <person name="Chen A."/>
            <person name="Palaniappan K."/>
            <person name="Mavromatis K."/>
            <person name="Liolios K."/>
            <person name="Brettin T."/>
            <person name="Fiebig A."/>
            <person name="Rohde M."/>
            <person name="Abt B."/>
            <person name="Goker M."/>
            <person name="Detter J.C."/>
            <person name="Woyke T."/>
            <person name="Bristow J."/>
            <person name="Eisen J.A."/>
            <person name="Markowitz V."/>
            <person name="Hugenholtz P."/>
            <person name="Kyrpides N.C."/>
            <person name="Klenk H.P."/>
            <person name="Lapidus A."/>
        </authorList>
    </citation>
    <scope>NUCLEOTIDE SEQUENCE [LARGE SCALE GENOMIC DNA]</scope>
    <source>
        <strain evidence="6">DSM 44963</strain>
    </source>
</reference>
<comment type="caution">
    <text evidence="5">The sequence shown here is derived from an EMBL/GenBank/DDBJ whole genome shotgun (WGS) entry which is preliminary data.</text>
</comment>
<dbReference type="PANTHER" id="PTHR10696:SF56">
    <property type="entry name" value="TAUD_TFDA-LIKE DOMAIN-CONTAINING PROTEIN"/>
    <property type="match status" value="1"/>
</dbReference>
<comment type="cofactor">
    <cofactor evidence="1">
        <name>Fe(2+)</name>
        <dbReference type="ChEBI" id="CHEBI:29033"/>
    </cofactor>
</comment>
<organism evidence="5 6">
    <name type="scientific">Ktedonobacter racemifer DSM 44963</name>
    <dbReference type="NCBI Taxonomy" id="485913"/>
    <lineage>
        <taxon>Bacteria</taxon>
        <taxon>Bacillati</taxon>
        <taxon>Chloroflexota</taxon>
        <taxon>Ktedonobacteria</taxon>
        <taxon>Ktedonobacterales</taxon>
        <taxon>Ktedonobacteraceae</taxon>
        <taxon>Ktedonobacter</taxon>
    </lineage>
</organism>
<evidence type="ECO:0000313" key="5">
    <source>
        <dbReference type="EMBL" id="EFH85699.1"/>
    </source>
</evidence>
<dbReference type="Pfam" id="PF02668">
    <property type="entry name" value="TauD"/>
    <property type="match status" value="1"/>
</dbReference>
<dbReference type="Proteomes" id="UP000004508">
    <property type="component" value="Unassembled WGS sequence"/>
</dbReference>
<dbReference type="GO" id="GO:0017000">
    <property type="term" value="P:antibiotic biosynthetic process"/>
    <property type="evidence" value="ECO:0007669"/>
    <property type="project" value="UniProtKB-KW"/>
</dbReference>
<dbReference type="Gene3D" id="3.60.130.10">
    <property type="entry name" value="Clavaminate synthase-like"/>
    <property type="match status" value="1"/>
</dbReference>
<dbReference type="SUPFAM" id="SSF51197">
    <property type="entry name" value="Clavaminate synthase-like"/>
    <property type="match status" value="1"/>
</dbReference>
<evidence type="ECO:0000256" key="2">
    <source>
        <dbReference type="ARBA" id="ARBA00023002"/>
    </source>
</evidence>
<keyword evidence="6" id="KW-1185">Reference proteome</keyword>
<dbReference type="InterPro" id="IPR050411">
    <property type="entry name" value="AlphaKG_dependent_hydroxylases"/>
</dbReference>
<dbReference type="InterPro" id="IPR003819">
    <property type="entry name" value="TauD/TfdA-like"/>
</dbReference>
<dbReference type="InterPro" id="IPR042098">
    <property type="entry name" value="TauD-like_sf"/>
</dbReference>
<dbReference type="RefSeq" id="WP_007909394.1">
    <property type="nucleotide sequence ID" value="NZ_ADVG01000002.1"/>
</dbReference>
<dbReference type="InParanoid" id="D6TQ51"/>
<gene>
    <name evidence="5" type="ORF">Krac_6929</name>
</gene>
<proteinExistence type="predicted"/>
<dbReference type="PANTHER" id="PTHR10696">
    <property type="entry name" value="GAMMA-BUTYROBETAINE HYDROXYLASE-RELATED"/>
    <property type="match status" value="1"/>
</dbReference>